<dbReference type="InterPro" id="IPR007353">
    <property type="entry name" value="DUF421"/>
</dbReference>
<keyword evidence="5 7" id="KW-1133">Transmembrane helix</keyword>
<proteinExistence type="inferred from homology"/>
<comment type="subcellular location">
    <subcellularLocation>
        <location evidence="1">Cell membrane</location>
        <topology evidence="1">Multi-pass membrane protein</topology>
    </subcellularLocation>
</comment>
<dbReference type="GO" id="GO:0005886">
    <property type="term" value="C:plasma membrane"/>
    <property type="evidence" value="ECO:0007669"/>
    <property type="project" value="UniProtKB-SubCell"/>
</dbReference>
<comment type="similarity">
    <text evidence="2">Belongs to the UPF0702 family.</text>
</comment>
<dbReference type="RefSeq" id="WP_204248664.1">
    <property type="nucleotide sequence ID" value="NZ_CP021431.1"/>
</dbReference>
<dbReference type="Pfam" id="PF04239">
    <property type="entry name" value="DUF421"/>
    <property type="match status" value="1"/>
</dbReference>
<keyword evidence="6 7" id="KW-0472">Membrane</keyword>
<evidence type="ECO:0000313" key="11">
    <source>
        <dbReference type="Proteomes" id="UP000195273"/>
    </source>
</evidence>
<dbReference type="Pfam" id="PF20730">
    <property type="entry name" value="YetF_N"/>
    <property type="match status" value="1"/>
</dbReference>
<dbReference type="PANTHER" id="PTHR34582:SF6">
    <property type="entry name" value="UPF0702 TRANSMEMBRANE PROTEIN YCAP"/>
    <property type="match status" value="1"/>
</dbReference>
<evidence type="ECO:0000256" key="5">
    <source>
        <dbReference type="ARBA" id="ARBA00022989"/>
    </source>
</evidence>
<sequence length="157" mass="16806">MTAGLFFDGWAGPLRILVVGLAAYIGLIVLLRATGKRTLSKMNAFDLIVTVALGSTLATVLLDDALPLADGLSALALLVMLQYLITWASVRSPMIRGLVKSEPTLLVRDGHHLPVAMRRARVTMDEVDAALRQQGIAEISQVRMVVLETDGSLSVVA</sequence>
<name>A0A1Y0EDL3_9RHOB</name>
<dbReference type="InterPro" id="IPR023090">
    <property type="entry name" value="UPF0702_alpha/beta_dom_sf"/>
</dbReference>
<protein>
    <submittedName>
        <fullName evidence="10">Membrane protein</fullName>
    </submittedName>
</protein>
<evidence type="ECO:0000256" key="3">
    <source>
        <dbReference type="ARBA" id="ARBA00022475"/>
    </source>
</evidence>
<dbReference type="Proteomes" id="UP000195273">
    <property type="component" value="Chromosome"/>
</dbReference>
<dbReference type="InterPro" id="IPR048454">
    <property type="entry name" value="YetF_N"/>
</dbReference>
<evidence type="ECO:0000256" key="4">
    <source>
        <dbReference type="ARBA" id="ARBA00022692"/>
    </source>
</evidence>
<feature type="transmembrane region" description="Helical" evidence="7">
    <location>
        <begin position="68"/>
        <end position="90"/>
    </location>
</feature>
<evidence type="ECO:0000259" key="8">
    <source>
        <dbReference type="Pfam" id="PF04239"/>
    </source>
</evidence>
<keyword evidence="3" id="KW-1003">Cell membrane</keyword>
<evidence type="ECO:0000256" key="7">
    <source>
        <dbReference type="SAM" id="Phobius"/>
    </source>
</evidence>
<feature type="transmembrane region" description="Helical" evidence="7">
    <location>
        <begin position="43"/>
        <end position="62"/>
    </location>
</feature>
<gene>
    <name evidence="10" type="ORF">LOKVESSMR4R_02274</name>
</gene>
<keyword evidence="11" id="KW-1185">Reference proteome</keyword>
<dbReference type="PANTHER" id="PTHR34582">
    <property type="entry name" value="UPF0702 TRANSMEMBRANE PROTEIN YCAP"/>
    <property type="match status" value="1"/>
</dbReference>
<feature type="domain" description="YetF-like N-terminal transmembrane" evidence="9">
    <location>
        <begin position="23"/>
        <end position="87"/>
    </location>
</feature>
<dbReference type="AlphaFoldDB" id="A0A1Y0EDL3"/>
<feature type="domain" description="YetF C-terminal" evidence="8">
    <location>
        <begin position="92"/>
        <end position="156"/>
    </location>
</feature>
<reference evidence="10 11" key="1">
    <citation type="submission" date="2017-05" db="EMBL/GenBank/DDBJ databases">
        <title>Genome Sequence of Loktanella vestfoldensis Strain SMR4r Isolated from a Culture of the Diatom Skeletonema marinoi.</title>
        <authorList>
            <person name="Topel M."/>
            <person name="Pinder M.I.M."/>
            <person name="Johansson O.N."/>
            <person name="Kourtchenko O."/>
            <person name="Godhe A."/>
            <person name="Clarke A.K."/>
        </authorList>
    </citation>
    <scope>NUCLEOTIDE SEQUENCE [LARGE SCALE GENOMIC DNA]</scope>
    <source>
        <strain evidence="10 11">SMR4r</strain>
    </source>
</reference>
<dbReference type="Gene3D" id="3.30.240.20">
    <property type="entry name" value="bsu07140 like domains"/>
    <property type="match status" value="1"/>
</dbReference>
<dbReference type="KEGG" id="lvs:LOKVESSMR4R_02274"/>
<accession>A0A1Y0EDL3</accession>
<evidence type="ECO:0000256" key="2">
    <source>
        <dbReference type="ARBA" id="ARBA00006448"/>
    </source>
</evidence>
<evidence type="ECO:0000256" key="1">
    <source>
        <dbReference type="ARBA" id="ARBA00004651"/>
    </source>
</evidence>
<evidence type="ECO:0000313" key="10">
    <source>
        <dbReference type="EMBL" id="ARU01580.1"/>
    </source>
</evidence>
<evidence type="ECO:0000256" key="6">
    <source>
        <dbReference type="ARBA" id="ARBA00023136"/>
    </source>
</evidence>
<organism evidence="10 11">
    <name type="scientific">Yoonia vestfoldensis</name>
    <dbReference type="NCBI Taxonomy" id="245188"/>
    <lineage>
        <taxon>Bacteria</taxon>
        <taxon>Pseudomonadati</taxon>
        <taxon>Pseudomonadota</taxon>
        <taxon>Alphaproteobacteria</taxon>
        <taxon>Rhodobacterales</taxon>
        <taxon>Paracoccaceae</taxon>
        <taxon>Yoonia</taxon>
    </lineage>
</organism>
<feature type="transmembrane region" description="Helical" evidence="7">
    <location>
        <begin position="12"/>
        <end position="31"/>
    </location>
</feature>
<keyword evidence="4 7" id="KW-0812">Transmembrane</keyword>
<evidence type="ECO:0000259" key="9">
    <source>
        <dbReference type="Pfam" id="PF20730"/>
    </source>
</evidence>
<dbReference type="EMBL" id="CP021431">
    <property type="protein sequence ID" value="ARU01580.1"/>
    <property type="molecule type" value="Genomic_DNA"/>
</dbReference>